<protein>
    <submittedName>
        <fullName evidence="1">Uncharacterized protein</fullName>
    </submittedName>
</protein>
<dbReference type="InterPro" id="IPR036291">
    <property type="entry name" value="NAD(P)-bd_dom_sf"/>
</dbReference>
<accession>A0A6C0KZ65</accession>
<dbReference type="AlphaFoldDB" id="A0A6C0KZ65"/>
<dbReference type="EMBL" id="MN740992">
    <property type="protein sequence ID" value="QHU21814.1"/>
    <property type="molecule type" value="Genomic_DNA"/>
</dbReference>
<proteinExistence type="predicted"/>
<organism evidence="1">
    <name type="scientific">viral metagenome</name>
    <dbReference type="NCBI Taxonomy" id="1070528"/>
    <lineage>
        <taxon>unclassified sequences</taxon>
        <taxon>metagenomes</taxon>
        <taxon>organismal metagenomes</taxon>
    </lineage>
</organism>
<reference evidence="1" key="1">
    <citation type="journal article" date="2020" name="Nature">
        <title>Giant virus diversity and host interactions through global metagenomics.</title>
        <authorList>
            <person name="Schulz F."/>
            <person name="Roux S."/>
            <person name="Paez-Espino D."/>
            <person name="Jungbluth S."/>
            <person name="Walsh D.A."/>
            <person name="Denef V.J."/>
            <person name="McMahon K.D."/>
            <person name="Konstantinidis K.T."/>
            <person name="Eloe-Fadrosh E.A."/>
            <person name="Kyrpides N.C."/>
            <person name="Woyke T."/>
        </authorList>
    </citation>
    <scope>NUCLEOTIDE SEQUENCE</scope>
    <source>
        <strain evidence="1">GVMAG-S-3300013286-35</strain>
    </source>
</reference>
<sequence length="83" mass="9112">MKIGIFGVGIVGRALLDTFSEYYSTAFYDIKFAGSAISDVLDCTIVFVCVPTASDEQGRCDLSILNHTTLPCSRGDRHLIIHR</sequence>
<evidence type="ECO:0000313" key="1">
    <source>
        <dbReference type="EMBL" id="QHU21814.1"/>
    </source>
</evidence>
<dbReference type="SUPFAM" id="SSF51735">
    <property type="entry name" value="NAD(P)-binding Rossmann-fold domains"/>
    <property type="match status" value="1"/>
</dbReference>
<name>A0A6C0KZ65_9ZZZZ</name>